<feature type="transmembrane region" description="Helical" evidence="16">
    <location>
        <begin position="15"/>
        <end position="35"/>
    </location>
</feature>
<keyword evidence="4" id="KW-0444">Lipid biosynthesis</keyword>
<dbReference type="Gene3D" id="1.20.120.1630">
    <property type="match status" value="1"/>
</dbReference>
<evidence type="ECO:0000313" key="17">
    <source>
        <dbReference type="EMBL" id="KNC86952.1"/>
    </source>
</evidence>
<keyword evidence="10 16" id="KW-1133">Transmembrane helix</keyword>
<evidence type="ECO:0000256" key="4">
    <source>
        <dbReference type="ARBA" id="ARBA00022516"/>
    </source>
</evidence>
<evidence type="ECO:0000256" key="16">
    <source>
        <dbReference type="SAM" id="Phobius"/>
    </source>
</evidence>
<keyword evidence="9" id="KW-0256">Endoplasmic reticulum</keyword>
<evidence type="ECO:0000256" key="6">
    <source>
        <dbReference type="ARBA" id="ARBA00022679"/>
    </source>
</evidence>
<feature type="transmembrane region" description="Helical" evidence="16">
    <location>
        <begin position="97"/>
        <end position="114"/>
    </location>
</feature>
<evidence type="ECO:0000256" key="7">
    <source>
        <dbReference type="ARBA" id="ARBA00022691"/>
    </source>
</evidence>
<dbReference type="GeneID" id="25901407"/>
<keyword evidence="7" id="KW-0949">S-adenosyl-L-methionine</keyword>
<evidence type="ECO:0000256" key="5">
    <source>
        <dbReference type="ARBA" id="ARBA00022603"/>
    </source>
</evidence>
<feature type="transmembrane region" description="Helical" evidence="16">
    <location>
        <begin position="177"/>
        <end position="194"/>
    </location>
</feature>
<keyword evidence="14" id="KW-1208">Phospholipid metabolism</keyword>
<keyword evidence="8 16" id="KW-0812">Transmembrane</keyword>
<dbReference type="eggNOG" id="ENOG502RYIR">
    <property type="taxonomic scope" value="Eukaryota"/>
</dbReference>
<comment type="subcellular location">
    <subcellularLocation>
        <location evidence="1">Endoplasmic reticulum membrane</location>
        <topology evidence="1">Multi-pass membrane protein</topology>
    </subcellularLocation>
</comment>
<keyword evidence="13" id="KW-0594">Phospholipid biosynthesis</keyword>
<organism evidence="17 18">
    <name type="scientific">Sphaeroforma arctica JP610</name>
    <dbReference type="NCBI Taxonomy" id="667725"/>
    <lineage>
        <taxon>Eukaryota</taxon>
        <taxon>Ichthyosporea</taxon>
        <taxon>Ichthyophonida</taxon>
        <taxon>Sphaeroforma</taxon>
    </lineage>
</organism>
<feature type="transmembrane region" description="Helical" evidence="16">
    <location>
        <begin position="56"/>
        <end position="77"/>
    </location>
</feature>
<dbReference type="OrthoDB" id="8300106at2759"/>
<evidence type="ECO:0000256" key="2">
    <source>
        <dbReference type="ARBA" id="ARBA00004969"/>
    </source>
</evidence>
<keyword evidence="5" id="KW-0489">Methyltransferase</keyword>
<keyword evidence="18" id="KW-1185">Reference proteome</keyword>
<evidence type="ECO:0000256" key="11">
    <source>
        <dbReference type="ARBA" id="ARBA00023098"/>
    </source>
</evidence>
<reference evidence="17 18" key="1">
    <citation type="submission" date="2011-02" db="EMBL/GenBank/DDBJ databases">
        <title>The Genome Sequence of Sphaeroforma arctica JP610.</title>
        <authorList>
            <consortium name="The Broad Institute Genome Sequencing Platform"/>
            <person name="Russ C."/>
            <person name="Cuomo C."/>
            <person name="Young S.K."/>
            <person name="Zeng Q."/>
            <person name="Gargeya S."/>
            <person name="Alvarado L."/>
            <person name="Berlin A."/>
            <person name="Chapman S.B."/>
            <person name="Chen Z."/>
            <person name="Freedman E."/>
            <person name="Gellesch M."/>
            <person name="Goldberg J."/>
            <person name="Griggs A."/>
            <person name="Gujja S."/>
            <person name="Heilman E."/>
            <person name="Heiman D."/>
            <person name="Howarth C."/>
            <person name="Mehta T."/>
            <person name="Neiman D."/>
            <person name="Pearson M."/>
            <person name="Roberts A."/>
            <person name="Saif S."/>
            <person name="Shea T."/>
            <person name="Shenoy N."/>
            <person name="Sisk P."/>
            <person name="Stolte C."/>
            <person name="Sykes S."/>
            <person name="White J."/>
            <person name="Yandava C."/>
            <person name="Burger G."/>
            <person name="Gray M.W."/>
            <person name="Holland P.W.H."/>
            <person name="King N."/>
            <person name="Lang F.B.F."/>
            <person name="Roger A.J."/>
            <person name="Ruiz-Trillo I."/>
            <person name="Haas B."/>
            <person name="Nusbaum C."/>
            <person name="Birren B."/>
        </authorList>
    </citation>
    <scope>NUCLEOTIDE SEQUENCE [LARGE SCALE GENOMIC DNA]</scope>
    <source>
        <strain evidence="17 18">JP610</strain>
    </source>
</reference>
<dbReference type="PANTHER" id="PTHR15458">
    <property type="entry name" value="PHOSPHATIDYLETHANOLAMINE N-METHYLTRANSFERASE"/>
    <property type="match status" value="1"/>
</dbReference>
<evidence type="ECO:0000256" key="9">
    <source>
        <dbReference type="ARBA" id="ARBA00022824"/>
    </source>
</evidence>
<dbReference type="GO" id="GO:0000773">
    <property type="term" value="F:phosphatidyl-N-methylethanolamine N-methyltransferase activity"/>
    <property type="evidence" value="ECO:0007669"/>
    <property type="project" value="UniProtKB-EC"/>
</dbReference>
<evidence type="ECO:0000313" key="18">
    <source>
        <dbReference type="Proteomes" id="UP000054560"/>
    </source>
</evidence>
<proteinExistence type="predicted"/>
<evidence type="ECO:0000256" key="1">
    <source>
        <dbReference type="ARBA" id="ARBA00004477"/>
    </source>
</evidence>
<dbReference type="RefSeq" id="XP_014160854.1">
    <property type="nucleotide sequence ID" value="XM_014305379.1"/>
</dbReference>
<keyword evidence="6" id="KW-0808">Transferase</keyword>
<keyword evidence="11" id="KW-0443">Lipid metabolism</keyword>
<dbReference type="InterPro" id="IPR007318">
    <property type="entry name" value="Phopholipid_MeTrfase"/>
</dbReference>
<evidence type="ECO:0000256" key="3">
    <source>
        <dbReference type="ARBA" id="ARBA00005189"/>
    </source>
</evidence>
<dbReference type="EC" id="2.1.1.71" evidence="15"/>
<keyword evidence="12 16" id="KW-0472">Membrane</keyword>
<sequence>MADIIISAYESHSTIVDTVLLGAVLSLPHVVYRDIWQNPQPFIKKCEKIKKEPVKVMATIGYTLKTAQYLACLLWSYRTLSDENGNFVMSFQDLPRGVTALAFSLILFGQVLNFSTYKTLKQDGVYYGAKLGKNIPWVHGFPFNTFNHPQYLGCVCSIWGATLLVLCTVHFYRWMHVLSIGTWWTMLYLFSSIVESK</sequence>
<comment type="pathway">
    <text evidence="2">Phospholipid metabolism; phosphatidylcholine biosynthesis.</text>
</comment>
<protein>
    <recommendedName>
        <fullName evidence="15">phosphatidyl-N-methylethanolamine N-methyltransferase</fullName>
        <ecNumber evidence="15">2.1.1.71</ecNumber>
    </recommendedName>
</protein>
<comment type="pathway">
    <text evidence="3">Lipid metabolism.</text>
</comment>
<evidence type="ECO:0000256" key="8">
    <source>
        <dbReference type="ARBA" id="ARBA00022692"/>
    </source>
</evidence>
<dbReference type="Pfam" id="PF04191">
    <property type="entry name" value="PEMT"/>
    <property type="match status" value="1"/>
</dbReference>
<dbReference type="EMBL" id="KQ241628">
    <property type="protein sequence ID" value="KNC86952.1"/>
    <property type="molecule type" value="Genomic_DNA"/>
</dbReference>
<dbReference type="GO" id="GO:0032259">
    <property type="term" value="P:methylation"/>
    <property type="evidence" value="ECO:0007669"/>
    <property type="project" value="UniProtKB-KW"/>
</dbReference>
<feature type="transmembrane region" description="Helical" evidence="16">
    <location>
        <begin position="151"/>
        <end position="171"/>
    </location>
</feature>
<accession>A0A0L0GD61</accession>
<dbReference type="AlphaFoldDB" id="A0A0L0GD61"/>
<name>A0A0L0GD61_9EUKA</name>
<evidence type="ECO:0000256" key="15">
    <source>
        <dbReference type="ARBA" id="ARBA00034137"/>
    </source>
</evidence>
<dbReference type="InterPro" id="IPR024960">
    <property type="entry name" value="PEMT/MFAP"/>
</dbReference>
<dbReference type="GO" id="GO:0005789">
    <property type="term" value="C:endoplasmic reticulum membrane"/>
    <property type="evidence" value="ECO:0007669"/>
    <property type="project" value="UniProtKB-SubCell"/>
</dbReference>
<evidence type="ECO:0000256" key="12">
    <source>
        <dbReference type="ARBA" id="ARBA00023136"/>
    </source>
</evidence>
<evidence type="ECO:0000256" key="13">
    <source>
        <dbReference type="ARBA" id="ARBA00023209"/>
    </source>
</evidence>
<evidence type="ECO:0000256" key="10">
    <source>
        <dbReference type="ARBA" id="ARBA00022989"/>
    </source>
</evidence>
<dbReference type="Proteomes" id="UP000054560">
    <property type="component" value="Unassembled WGS sequence"/>
</dbReference>
<dbReference type="UniPathway" id="UPA00753"/>
<dbReference type="GO" id="GO:0006656">
    <property type="term" value="P:phosphatidylcholine biosynthetic process"/>
    <property type="evidence" value="ECO:0007669"/>
    <property type="project" value="UniProtKB-UniPathway"/>
</dbReference>
<evidence type="ECO:0000256" key="14">
    <source>
        <dbReference type="ARBA" id="ARBA00023264"/>
    </source>
</evidence>
<dbReference type="PANTHER" id="PTHR15458:SF5">
    <property type="entry name" value="PHOSPHATIDYLETHANOLAMINE N-METHYLTRANSFERASE"/>
    <property type="match status" value="1"/>
</dbReference>
<gene>
    <name evidence="17" type="ORF">SARC_00903</name>
</gene>